<dbReference type="InterPro" id="IPR050595">
    <property type="entry name" value="Bact_response_regulator"/>
</dbReference>
<keyword evidence="2 3" id="KW-0597">Phosphoprotein</keyword>
<evidence type="ECO:0000313" key="6">
    <source>
        <dbReference type="Proteomes" id="UP000002171"/>
    </source>
</evidence>
<feature type="domain" description="Response regulatory" evidence="4">
    <location>
        <begin position="6"/>
        <end position="120"/>
    </location>
</feature>
<dbReference type="GO" id="GO:0006935">
    <property type="term" value="P:chemotaxis"/>
    <property type="evidence" value="ECO:0007669"/>
    <property type="project" value="UniProtKB-KW"/>
</dbReference>
<evidence type="ECO:0000259" key="4">
    <source>
        <dbReference type="PROSITE" id="PS50110"/>
    </source>
</evidence>
<keyword evidence="1" id="KW-0145">Chemotaxis</keyword>
<name>A0A7U8C6I4_NEPCE</name>
<dbReference type="Gene3D" id="3.40.50.2300">
    <property type="match status" value="1"/>
</dbReference>
<dbReference type="OrthoDB" id="281471at2"/>
<evidence type="ECO:0000313" key="5">
    <source>
        <dbReference type="EMBL" id="EAR62432.1"/>
    </source>
</evidence>
<dbReference type="InterPro" id="IPR011006">
    <property type="entry name" value="CheY-like_superfamily"/>
</dbReference>
<dbReference type="CDD" id="cd17593">
    <property type="entry name" value="REC_CheC-like"/>
    <property type="match status" value="1"/>
</dbReference>
<dbReference type="Gene3D" id="3.40.1550.10">
    <property type="entry name" value="CheC-like"/>
    <property type="match status" value="1"/>
</dbReference>
<sequence length="325" mass="35372">MSKPVPVVICDDSRMARKQMASALRGWNVEVTFAEHGLEALEAIRAGKGDILFLDLTMPIMDGYQALERIRKDDLPAMVIVVSGDVQPEARQRVLELGALEFIKKPTSPEAISEVLKQFGLLSEMEGVSFDAGDDGKALALPEYYQEISNVAMGQAGEMLARLLNTFVHLPIPYVKMQSAEQIHGTLFELSSSGAEITSQGFIGGGVAGEALLLLPPDELNKVAKLMEAEVSGGDKKSELLMSLSNALTGAFLSSLAQQLDLTLSKATPAIIHNYSGMNASSEHFSETLTIRIKYHLQEYDFECDLLLAFTPDSIPKLKTIASYF</sequence>
<dbReference type="Pfam" id="PF00072">
    <property type="entry name" value="Response_reg"/>
    <property type="match status" value="1"/>
</dbReference>
<dbReference type="InterPro" id="IPR028976">
    <property type="entry name" value="CheC-like_sf"/>
</dbReference>
<comment type="caution">
    <text evidence="5">The sequence shown here is derived from an EMBL/GenBank/DDBJ whole genome shotgun (WGS) entry which is preliminary data.</text>
</comment>
<organism evidence="5 6">
    <name type="scientific">Neptuniibacter caesariensis</name>
    <dbReference type="NCBI Taxonomy" id="207954"/>
    <lineage>
        <taxon>Bacteria</taxon>
        <taxon>Pseudomonadati</taxon>
        <taxon>Pseudomonadota</taxon>
        <taxon>Gammaproteobacteria</taxon>
        <taxon>Oceanospirillales</taxon>
        <taxon>Oceanospirillaceae</taxon>
        <taxon>Neptuniibacter</taxon>
    </lineage>
</organism>
<dbReference type="CDD" id="cd17910">
    <property type="entry name" value="CheC_ClassII"/>
    <property type="match status" value="1"/>
</dbReference>
<dbReference type="InterPro" id="IPR001789">
    <property type="entry name" value="Sig_transdc_resp-reg_receiver"/>
</dbReference>
<feature type="modified residue" description="4-aspartylphosphate" evidence="3">
    <location>
        <position position="55"/>
    </location>
</feature>
<dbReference type="PANTHER" id="PTHR44591">
    <property type="entry name" value="STRESS RESPONSE REGULATOR PROTEIN 1"/>
    <property type="match status" value="1"/>
</dbReference>
<dbReference type="Proteomes" id="UP000002171">
    <property type="component" value="Unassembled WGS sequence"/>
</dbReference>
<accession>A0A7U8C6I4</accession>
<evidence type="ECO:0000256" key="3">
    <source>
        <dbReference type="PROSITE-ProRule" id="PRU00169"/>
    </source>
</evidence>
<dbReference type="EMBL" id="AAOW01000003">
    <property type="protein sequence ID" value="EAR62432.1"/>
    <property type="molecule type" value="Genomic_DNA"/>
</dbReference>
<protein>
    <submittedName>
        <fullName evidence="5">Response regulator</fullName>
    </submittedName>
</protein>
<evidence type="ECO:0000256" key="1">
    <source>
        <dbReference type="ARBA" id="ARBA00022500"/>
    </source>
</evidence>
<reference evidence="5 6" key="1">
    <citation type="submission" date="2006-02" db="EMBL/GenBank/DDBJ databases">
        <authorList>
            <person name="Pinhassi J."/>
            <person name="Pedros-Alio C."/>
            <person name="Ferriera S."/>
            <person name="Johnson J."/>
            <person name="Kravitz S."/>
            <person name="Halpern A."/>
            <person name="Remington K."/>
            <person name="Beeson K."/>
            <person name="Tran B."/>
            <person name="Rogers Y.-H."/>
            <person name="Friedman R."/>
            <person name="Venter J.C."/>
        </authorList>
    </citation>
    <scope>NUCLEOTIDE SEQUENCE [LARGE SCALE GENOMIC DNA]</scope>
    <source>
        <strain evidence="5 6">MED92</strain>
    </source>
</reference>
<keyword evidence="6" id="KW-1185">Reference proteome</keyword>
<dbReference type="SUPFAM" id="SSF103039">
    <property type="entry name" value="CheC-like"/>
    <property type="match status" value="1"/>
</dbReference>
<evidence type="ECO:0000256" key="2">
    <source>
        <dbReference type="ARBA" id="ARBA00022553"/>
    </source>
</evidence>
<dbReference type="RefSeq" id="WP_007020742.1">
    <property type="nucleotide sequence ID" value="NZ_CH724125.1"/>
</dbReference>
<proteinExistence type="predicted"/>
<dbReference type="GO" id="GO:0000160">
    <property type="term" value="P:phosphorelay signal transduction system"/>
    <property type="evidence" value="ECO:0007669"/>
    <property type="project" value="InterPro"/>
</dbReference>
<dbReference type="PROSITE" id="PS50110">
    <property type="entry name" value="RESPONSE_REGULATORY"/>
    <property type="match status" value="1"/>
</dbReference>
<dbReference type="PANTHER" id="PTHR44591:SF24">
    <property type="entry name" value="PROTEIN-GLUTAMATE METHYLESTERASE_PROTEIN-GLUTAMINE GLUTAMINASE 1"/>
    <property type="match status" value="1"/>
</dbReference>
<dbReference type="SMART" id="SM00448">
    <property type="entry name" value="REC"/>
    <property type="match status" value="1"/>
</dbReference>
<dbReference type="SUPFAM" id="SSF52172">
    <property type="entry name" value="CheY-like"/>
    <property type="match status" value="1"/>
</dbReference>
<dbReference type="AlphaFoldDB" id="A0A7U8C6I4"/>
<gene>
    <name evidence="5" type="ORF">MED92_15383</name>
</gene>